<proteinExistence type="predicted"/>
<reference evidence="1" key="2">
    <citation type="submission" date="2020-09" db="EMBL/GenBank/DDBJ databases">
        <authorList>
            <person name="Sun Q."/>
            <person name="Ohkuma M."/>
        </authorList>
    </citation>
    <scope>NUCLEOTIDE SEQUENCE</scope>
    <source>
        <strain evidence="1">JCM 5016</strain>
    </source>
</reference>
<accession>A0A918QSM4</accession>
<organism evidence="1 2">
    <name type="scientific">Streptomyces echinoruber</name>
    <dbReference type="NCBI Taxonomy" id="68898"/>
    <lineage>
        <taxon>Bacteria</taxon>
        <taxon>Bacillati</taxon>
        <taxon>Actinomycetota</taxon>
        <taxon>Actinomycetes</taxon>
        <taxon>Kitasatosporales</taxon>
        <taxon>Streptomycetaceae</taxon>
        <taxon>Streptomyces</taxon>
    </lineage>
</organism>
<sequence length="175" mass="19084">MALWRVFYEDWQMECCGTPFSVGERVDWRLLLLPAGDVLGGGWDREVCRIEGTAEVPGGGDGALRTVRAADGLVAALGEGTGAADGGRTRWEGVLLVEHHGGKWARTTGRVRALHLVRRPPEETRPGSRVLRAAPAWRRLEEVTTCPRWFGPDTTGVLAVLDVPGAAPPEPRDRR</sequence>
<dbReference type="InterPro" id="IPR046485">
    <property type="entry name" value="DUF6578"/>
</dbReference>
<reference evidence="1" key="1">
    <citation type="journal article" date="2014" name="Int. J. Syst. Evol. Microbiol.">
        <title>Complete genome sequence of Corynebacterium casei LMG S-19264T (=DSM 44701T), isolated from a smear-ripened cheese.</title>
        <authorList>
            <consortium name="US DOE Joint Genome Institute (JGI-PGF)"/>
            <person name="Walter F."/>
            <person name="Albersmeier A."/>
            <person name="Kalinowski J."/>
            <person name="Ruckert C."/>
        </authorList>
    </citation>
    <scope>NUCLEOTIDE SEQUENCE</scope>
    <source>
        <strain evidence="1">JCM 5016</strain>
    </source>
</reference>
<dbReference type="RefSeq" id="WP_190055583.1">
    <property type="nucleotide sequence ID" value="NZ_BMWH01000001.1"/>
</dbReference>
<dbReference type="Pfam" id="PF20218">
    <property type="entry name" value="DUF6578"/>
    <property type="match status" value="1"/>
</dbReference>
<comment type="caution">
    <text evidence="1">The sequence shown here is derived from an EMBL/GenBank/DDBJ whole genome shotgun (WGS) entry which is preliminary data.</text>
</comment>
<dbReference type="Proteomes" id="UP000623010">
    <property type="component" value="Unassembled WGS sequence"/>
</dbReference>
<protein>
    <submittedName>
        <fullName evidence="1">Uncharacterized protein</fullName>
    </submittedName>
</protein>
<keyword evidence="2" id="KW-1185">Reference proteome</keyword>
<gene>
    <name evidence="1" type="ORF">GCM10010389_05070</name>
</gene>
<dbReference type="AlphaFoldDB" id="A0A918QSM4"/>
<evidence type="ECO:0000313" key="2">
    <source>
        <dbReference type="Proteomes" id="UP000623010"/>
    </source>
</evidence>
<dbReference type="EMBL" id="BMWH01000001">
    <property type="protein sequence ID" value="GGZ70584.1"/>
    <property type="molecule type" value="Genomic_DNA"/>
</dbReference>
<evidence type="ECO:0000313" key="1">
    <source>
        <dbReference type="EMBL" id="GGZ70584.1"/>
    </source>
</evidence>
<name>A0A918QSM4_9ACTN</name>